<dbReference type="AlphaFoldDB" id="E6LIY3"/>
<evidence type="ECO:0000313" key="1">
    <source>
        <dbReference type="EMBL" id="EFU72844.1"/>
    </source>
</evidence>
<dbReference type="Proteomes" id="UP000010296">
    <property type="component" value="Unassembled WGS sequence"/>
</dbReference>
<proteinExistence type="predicted"/>
<name>E6LIY3_ENTI1</name>
<comment type="caution">
    <text evidence="1">The sequence shown here is derived from an EMBL/GenBank/DDBJ whole genome shotgun (WGS) entry which is preliminary data.</text>
</comment>
<dbReference type="EMBL" id="AEPV01000103">
    <property type="protein sequence ID" value="EFU72844.1"/>
    <property type="molecule type" value="Genomic_DNA"/>
</dbReference>
<protein>
    <submittedName>
        <fullName evidence="1">Uncharacterized protein</fullName>
    </submittedName>
</protein>
<feature type="non-terminal residue" evidence="1">
    <location>
        <position position="1"/>
    </location>
</feature>
<accession>E6LIY3</accession>
<evidence type="ECO:0000313" key="2">
    <source>
        <dbReference type="Proteomes" id="UP000010296"/>
    </source>
</evidence>
<keyword evidence="2" id="KW-1185">Reference proteome</keyword>
<reference evidence="1 2" key="1">
    <citation type="submission" date="2010-12" db="EMBL/GenBank/DDBJ databases">
        <authorList>
            <person name="Muzny D."/>
            <person name="Qin X."/>
            <person name="Deng J."/>
            <person name="Jiang H."/>
            <person name="Liu Y."/>
            <person name="Qu J."/>
            <person name="Song X.-Z."/>
            <person name="Zhang L."/>
            <person name="Thornton R."/>
            <person name="Coyle M."/>
            <person name="Francisco L."/>
            <person name="Jackson L."/>
            <person name="Javaid M."/>
            <person name="Korchina V."/>
            <person name="Kovar C."/>
            <person name="Mata R."/>
            <person name="Mathew T."/>
            <person name="Ngo R."/>
            <person name="Nguyen L."/>
            <person name="Nguyen N."/>
            <person name="Okwuonu G."/>
            <person name="Ongeri F."/>
            <person name="Pham C."/>
            <person name="Simmons D."/>
            <person name="Wilczek-Boney K."/>
            <person name="Hale W."/>
            <person name="Jakkamsetti A."/>
            <person name="Pham P."/>
            <person name="Ruth R."/>
            <person name="San Lucas F."/>
            <person name="Warren J."/>
            <person name="Zhang J."/>
            <person name="Zhao Z."/>
            <person name="Zhou C."/>
            <person name="Zhu D."/>
            <person name="Lee S."/>
            <person name="Bess C."/>
            <person name="Blankenburg K."/>
            <person name="Forbes L."/>
            <person name="Fu Q."/>
            <person name="Gubbala S."/>
            <person name="Hirani K."/>
            <person name="Jayaseelan J.C."/>
            <person name="Lara F."/>
            <person name="Munidasa M."/>
            <person name="Palculict T."/>
            <person name="Patil S."/>
            <person name="Pu L.-L."/>
            <person name="Saada N."/>
            <person name="Tang L."/>
            <person name="Weissenberger G."/>
            <person name="Zhu Y."/>
            <person name="Hemphill L."/>
            <person name="Shang Y."/>
            <person name="Youmans B."/>
            <person name="Ayvaz T."/>
            <person name="Ross M."/>
            <person name="Santibanez J."/>
            <person name="Aqrawi P."/>
            <person name="Gross S."/>
            <person name="Joshi V."/>
            <person name="Fowler G."/>
            <person name="Nazareth L."/>
            <person name="Reid J."/>
            <person name="Worley K."/>
            <person name="Petrosino J."/>
            <person name="Highlander S."/>
            <person name="Gibbs R."/>
        </authorList>
    </citation>
    <scope>NUCLEOTIDE SEQUENCE [LARGE SCALE GENOMIC DNA]</scope>
    <source>
        <strain evidence="2">DSM 15952 / CCUG 50447 / LMG 22039 / TP 1.5</strain>
    </source>
</reference>
<gene>
    <name evidence="1" type="ORF">HMPREF9088_2323</name>
</gene>
<organism evidence="1 2">
    <name type="scientific">Enterococcus italicus (strain DSM 15952 / CCUG 50447 / LMG 22039 / TP 1.5)</name>
    <dbReference type="NCBI Taxonomy" id="888064"/>
    <lineage>
        <taxon>Bacteria</taxon>
        <taxon>Bacillati</taxon>
        <taxon>Bacillota</taxon>
        <taxon>Bacilli</taxon>
        <taxon>Lactobacillales</taxon>
        <taxon>Enterococcaceae</taxon>
        <taxon>Enterococcus</taxon>
    </lineage>
</organism>
<sequence length="41" mass="4855">GLFFIVFLRGYYLFIDPKQTSFVKSLFSVLSTNLTYVDEER</sequence>
<dbReference type="HOGENOM" id="CLU_3262063_0_0_9"/>